<feature type="region of interest" description="Disordered" evidence="8">
    <location>
        <begin position="22"/>
        <end position="56"/>
    </location>
</feature>
<evidence type="ECO:0000256" key="1">
    <source>
        <dbReference type="ARBA" id="ARBA00012493"/>
    </source>
</evidence>
<dbReference type="PROSITE" id="PS50994">
    <property type="entry name" value="INTEGRASE"/>
    <property type="match status" value="1"/>
</dbReference>
<dbReference type="InterPro" id="IPR012337">
    <property type="entry name" value="RNaseH-like_sf"/>
</dbReference>
<evidence type="ECO:0000259" key="9">
    <source>
        <dbReference type="PROSITE" id="PS50878"/>
    </source>
</evidence>
<dbReference type="CDD" id="cd01647">
    <property type="entry name" value="RT_LTR"/>
    <property type="match status" value="1"/>
</dbReference>
<dbReference type="GO" id="GO:0004519">
    <property type="term" value="F:endonuclease activity"/>
    <property type="evidence" value="ECO:0007669"/>
    <property type="project" value="UniProtKB-KW"/>
</dbReference>
<dbReference type="Proteomes" id="UP000663865">
    <property type="component" value="Unassembled WGS sequence"/>
</dbReference>
<evidence type="ECO:0000256" key="6">
    <source>
        <dbReference type="ARBA" id="ARBA00022801"/>
    </source>
</evidence>
<feature type="compositionally biased region" description="Basic and acidic residues" evidence="8">
    <location>
        <begin position="33"/>
        <end position="56"/>
    </location>
</feature>
<keyword evidence="2" id="KW-0808">Transferase</keyword>
<dbReference type="Proteomes" id="UP000663838">
    <property type="component" value="Unassembled WGS sequence"/>
</dbReference>
<evidence type="ECO:0000256" key="8">
    <source>
        <dbReference type="SAM" id="MobiDB-lite"/>
    </source>
</evidence>
<dbReference type="CDD" id="cd00303">
    <property type="entry name" value="retropepsin_like"/>
    <property type="match status" value="1"/>
</dbReference>
<dbReference type="Pfam" id="PF17917">
    <property type="entry name" value="RT_RNaseH"/>
    <property type="match status" value="1"/>
</dbReference>
<dbReference type="InterPro" id="IPR041373">
    <property type="entry name" value="RT_RNaseH"/>
</dbReference>
<comment type="caution">
    <text evidence="11">The sequence shown here is derived from an EMBL/GenBank/DDBJ whole genome shotgun (WGS) entry which is preliminary data.</text>
</comment>
<feature type="domain" description="Reverse transcriptase" evidence="9">
    <location>
        <begin position="592"/>
        <end position="770"/>
    </location>
</feature>
<dbReference type="Pfam" id="PF00078">
    <property type="entry name" value="RVT_1"/>
    <property type="match status" value="1"/>
</dbReference>
<dbReference type="Gene3D" id="2.40.70.10">
    <property type="entry name" value="Acid Proteases"/>
    <property type="match status" value="1"/>
</dbReference>
<dbReference type="InterPro" id="IPR021109">
    <property type="entry name" value="Peptidase_aspartic_dom_sf"/>
</dbReference>
<keyword evidence="5" id="KW-0255">Endonuclease</keyword>
<organism evidence="11 13">
    <name type="scientific">Rotaria socialis</name>
    <dbReference type="NCBI Taxonomy" id="392032"/>
    <lineage>
        <taxon>Eukaryota</taxon>
        <taxon>Metazoa</taxon>
        <taxon>Spiralia</taxon>
        <taxon>Gnathifera</taxon>
        <taxon>Rotifera</taxon>
        <taxon>Eurotatoria</taxon>
        <taxon>Bdelloidea</taxon>
        <taxon>Philodinida</taxon>
        <taxon>Philodinidae</taxon>
        <taxon>Rotaria</taxon>
    </lineage>
</organism>
<keyword evidence="6" id="KW-0378">Hydrolase</keyword>
<evidence type="ECO:0000313" key="13">
    <source>
        <dbReference type="Proteomes" id="UP000663865"/>
    </source>
</evidence>
<dbReference type="GO" id="GO:0015074">
    <property type="term" value="P:DNA integration"/>
    <property type="evidence" value="ECO:0007669"/>
    <property type="project" value="InterPro"/>
</dbReference>
<dbReference type="InterPro" id="IPR001584">
    <property type="entry name" value="Integrase_cat-core"/>
</dbReference>
<dbReference type="InterPro" id="IPR000477">
    <property type="entry name" value="RT_dom"/>
</dbReference>
<dbReference type="GO" id="GO:0003676">
    <property type="term" value="F:nucleic acid binding"/>
    <property type="evidence" value="ECO:0007669"/>
    <property type="project" value="InterPro"/>
</dbReference>
<dbReference type="PROSITE" id="PS50878">
    <property type="entry name" value="RT_POL"/>
    <property type="match status" value="1"/>
</dbReference>
<dbReference type="EMBL" id="CAJNYV010005784">
    <property type="protein sequence ID" value="CAF3781301.1"/>
    <property type="molecule type" value="Genomic_DNA"/>
</dbReference>
<dbReference type="InterPro" id="IPR036397">
    <property type="entry name" value="RNaseH_sf"/>
</dbReference>
<dbReference type="EMBL" id="CAJOBS010003658">
    <property type="protein sequence ID" value="CAF4862738.1"/>
    <property type="molecule type" value="Genomic_DNA"/>
</dbReference>
<evidence type="ECO:0000256" key="5">
    <source>
        <dbReference type="ARBA" id="ARBA00022759"/>
    </source>
</evidence>
<accession>A0A819AQM3</accession>
<evidence type="ECO:0000256" key="2">
    <source>
        <dbReference type="ARBA" id="ARBA00022679"/>
    </source>
</evidence>
<evidence type="ECO:0000256" key="7">
    <source>
        <dbReference type="ARBA" id="ARBA00022918"/>
    </source>
</evidence>
<name>A0A819AQM3_9BILA</name>
<dbReference type="SUPFAM" id="SSF56672">
    <property type="entry name" value="DNA/RNA polymerases"/>
    <property type="match status" value="1"/>
</dbReference>
<protein>
    <recommendedName>
        <fullName evidence="1">RNA-directed DNA polymerase</fullName>
        <ecNumber evidence="1">2.7.7.49</ecNumber>
    </recommendedName>
</protein>
<dbReference type="PANTHER" id="PTHR37984">
    <property type="entry name" value="PROTEIN CBG26694"/>
    <property type="match status" value="1"/>
</dbReference>
<dbReference type="InterPro" id="IPR050951">
    <property type="entry name" value="Retrovirus_Pol_polyprotein"/>
</dbReference>
<dbReference type="CDD" id="cd09274">
    <property type="entry name" value="RNase_HI_RT_Ty3"/>
    <property type="match status" value="1"/>
</dbReference>
<dbReference type="Pfam" id="PF00665">
    <property type="entry name" value="rve"/>
    <property type="match status" value="1"/>
</dbReference>
<evidence type="ECO:0000313" key="12">
    <source>
        <dbReference type="EMBL" id="CAF4862738.1"/>
    </source>
</evidence>
<keyword evidence="7" id="KW-0695">RNA-directed DNA polymerase</keyword>
<dbReference type="SUPFAM" id="SSF53098">
    <property type="entry name" value="Ribonuclease H-like"/>
    <property type="match status" value="1"/>
</dbReference>
<proteinExistence type="predicted"/>
<dbReference type="GO" id="GO:0016787">
    <property type="term" value="F:hydrolase activity"/>
    <property type="evidence" value="ECO:0007669"/>
    <property type="project" value="UniProtKB-KW"/>
</dbReference>
<dbReference type="GO" id="GO:0003964">
    <property type="term" value="F:RNA-directed DNA polymerase activity"/>
    <property type="evidence" value="ECO:0007669"/>
    <property type="project" value="UniProtKB-KW"/>
</dbReference>
<sequence>MSQSRVAVNALVSDAGEGFELGIQTNEGVDEGSSTKRDKVVEDEKSKDKRNDEDRRKRASLLREIEVWDQIQWNEFGVRSCYSTKMLEAMTSELLFEIIRLHRENALERSCRNIPKTKSVEEKHSAKGFQGRKVPFQAPDSFNGSASDFQRFKTSMFLSFRGTSYSDEEKLSLLTSYLGSEPARWSADILTANPEIDYLSFWKLFESKYCALEDEMVSLLQIQSLKQDSKIESYVHEFRTLSRGIIASEEIKKTFFLQGLHPSLRKTMIAFKSTDSDDLCRESLRVGSMLENSNMAPWLKRVGPINFQVKTQGREQDFGNKKAWGRDWLPYEEYKKRKELGLCYRCNVGDHSPDDCPKVKKRFVKAAALDSFMSKLMIEPDLNSKKETGVNDAKIPNKPLNECSCLVPIDSQDQRMFICADLECRDQFFKNCKVLVDPGATVDFINKKYINVQKDQVSFIVTFPDGRKLRGNRSKYPIKIRTDGGIIISRPVVLENLNYDLIIGVETCRRLGLQFQWKKNKLNFNADLAALPACLSDCAEFLCERNSLPPSRPGLNLEITLKEGAKLPQITRIRPSTTKEFVFLKHYIEKMEKSGLIVRSKAPTAANLFCIKKGNTFRPVIDYRGLNSITVKDTYPIPLITDIFRMVGTATVFSKLDLKSAYNQLLVKPSDSWLTSFRCGFGQFQHLTMPFGLVNGPSYFQRLMDFIFQDVIGKGVVVYLDDILIYSNSLEENIDLTRIVLKRLIKWGLYGSESKRMFFKRNIEFMGFDLGCGMIGIQEKRKKALKDWMPPTTKKELQRFIGTVNYISSYIPGYTSSMKPFYDLLMTSGNRIIWNKDLVTHFSKLKDKITNAFQLHQSLPDEEFQVFCDASDYGIGGCVKQAEKIIGFYSRKLKISEMNYSTIEKELLGIVETLKFYRHLLEQTNIPIKIYTDHRNLEALKTLKTSSQRLWHWLEFLSRFNFQICFIEGKNNFIADFLSRIVKKNHQSSKNAPFFTNSMFHLASIDTGYQVFEFQKCHNLEGHPGLRETTRLLNQRYPSCSISGLKEYINQCTICNQFKSQRKKYRGLLKPIAPGSRPFENISLDILSGLPKSSGFSYIVVIVDRLTRYMTAVPTIYMPSARDIYLLLCRVWFKHFGKPSKILSDRGPQFRSQLWAQLLAIEYGEECERFKIENKKRMFIIISHTLNGSVAFLYY</sequence>
<dbReference type="InterPro" id="IPR043128">
    <property type="entry name" value="Rev_trsase/Diguanyl_cyclase"/>
</dbReference>
<feature type="domain" description="Integrase catalytic" evidence="10">
    <location>
        <begin position="1074"/>
        <end position="1195"/>
    </location>
</feature>
<keyword evidence="4" id="KW-0540">Nuclease</keyword>
<evidence type="ECO:0000256" key="4">
    <source>
        <dbReference type="ARBA" id="ARBA00022722"/>
    </source>
</evidence>
<evidence type="ECO:0000259" key="10">
    <source>
        <dbReference type="PROSITE" id="PS50994"/>
    </source>
</evidence>
<gene>
    <name evidence="11" type="ORF">KIK155_LOCUS31373</name>
    <name evidence="12" type="ORF">TOA249_LOCUS27833</name>
</gene>
<dbReference type="Gene3D" id="3.30.70.270">
    <property type="match status" value="2"/>
</dbReference>
<keyword evidence="3" id="KW-0548">Nucleotidyltransferase</keyword>
<evidence type="ECO:0000313" key="11">
    <source>
        <dbReference type="EMBL" id="CAF3781301.1"/>
    </source>
</evidence>
<dbReference type="InterPro" id="IPR043502">
    <property type="entry name" value="DNA/RNA_pol_sf"/>
</dbReference>
<dbReference type="Gene3D" id="3.30.420.10">
    <property type="entry name" value="Ribonuclease H-like superfamily/Ribonuclease H"/>
    <property type="match status" value="1"/>
</dbReference>
<dbReference type="Gene3D" id="3.10.10.10">
    <property type="entry name" value="HIV Type 1 Reverse Transcriptase, subunit A, domain 1"/>
    <property type="match status" value="1"/>
</dbReference>
<dbReference type="AlphaFoldDB" id="A0A819AQM3"/>
<dbReference type="PANTHER" id="PTHR37984:SF5">
    <property type="entry name" value="PROTEIN NYNRIN-LIKE"/>
    <property type="match status" value="1"/>
</dbReference>
<reference evidence="11" key="1">
    <citation type="submission" date="2021-02" db="EMBL/GenBank/DDBJ databases">
        <authorList>
            <person name="Nowell W R."/>
        </authorList>
    </citation>
    <scope>NUCLEOTIDE SEQUENCE</scope>
</reference>
<dbReference type="EC" id="2.7.7.49" evidence="1"/>
<evidence type="ECO:0000256" key="3">
    <source>
        <dbReference type="ARBA" id="ARBA00022695"/>
    </source>
</evidence>